<dbReference type="OrthoDB" id="689863at2759"/>
<dbReference type="EMBL" id="JABWDY010000435">
    <property type="protein sequence ID" value="KAF5208113.1"/>
    <property type="molecule type" value="Genomic_DNA"/>
</dbReference>
<feature type="domain" description="F-box" evidence="1">
    <location>
        <begin position="29"/>
        <end position="66"/>
    </location>
</feature>
<dbReference type="AlphaFoldDB" id="A0A7J6XF09"/>
<evidence type="ECO:0000313" key="3">
    <source>
        <dbReference type="Proteomes" id="UP000554482"/>
    </source>
</evidence>
<accession>A0A7J6XF09</accession>
<name>A0A7J6XF09_THATH</name>
<proteinExistence type="predicted"/>
<dbReference type="SUPFAM" id="SSF81383">
    <property type="entry name" value="F-box domain"/>
    <property type="match status" value="1"/>
</dbReference>
<protein>
    <recommendedName>
        <fullName evidence="1">F-box domain-containing protein</fullName>
    </recommendedName>
</protein>
<reference evidence="2 3" key="1">
    <citation type="submission" date="2020-06" db="EMBL/GenBank/DDBJ databases">
        <title>Transcriptomic and genomic resources for Thalictrum thalictroides and T. hernandezii: Facilitating candidate gene discovery in an emerging model plant lineage.</title>
        <authorList>
            <person name="Arias T."/>
            <person name="Riano-Pachon D.M."/>
            <person name="Di Stilio V.S."/>
        </authorList>
    </citation>
    <scope>NUCLEOTIDE SEQUENCE [LARGE SCALE GENOMIC DNA]</scope>
    <source>
        <strain evidence="3">cv. WT478/WT964</strain>
        <tissue evidence="2">Leaves</tissue>
    </source>
</reference>
<keyword evidence="3" id="KW-1185">Reference proteome</keyword>
<evidence type="ECO:0000259" key="1">
    <source>
        <dbReference type="Pfam" id="PF12937"/>
    </source>
</evidence>
<comment type="caution">
    <text evidence="2">The sequence shown here is derived from an EMBL/GenBank/DDBJ whole genome shotgun (WGS) entry which is preliminary data.</text>
</comment>
<dbReference type="Pfam" id="PF12937">
    <property type="entry name" value="F-box-like"/>
    <property type="match status" value="1"/>
</dbReference>
<evidence type="ECO:0000313" key="2">
    <source>
        <dbReference type="EMBL" id="KAF5208113.1"/>
    </source>
</evidence>
<dbReference type="Gene3D" id="1.20.1280.50">
    <property type="match status" value="1"/>
</dbReference>
<organism evidence="2 3">
    <name type="scientific">Thalictrum thalictroides</name>
    <name type="common">Rue-anemone</name>
    <name type="synonym">Anemone thalictroides</name>
    <dbReference type="NCBI Taxonomy" id="46969"/>
    <lineage>
        <taxon>Eukaryota</taxon>
        <taxon>Viridiplantae</taxon>
        <taxon>Streptophyta</taxon>
        <taxon>Embryophyta</taxon>
        <taxon>Tracheophyta</taxon>
        <taxon>Spermatophyta</taxon>
        <taxon>Magnoliopsida</taxon>
        <taxon>Ranunculales</taxon>
        <taxon>Ranunculaceae</taxon>
        <taxon>Thalictroideae</taxon>
        <taxon>Thalictrum</taxon>
    </lineage>
</organism>
<sequence length="107" mass="12630">MDIVEPCMSWVPIFWGRVCRLFTQTRAVDLPYDIILDILSRLPAKLVFQCRDFCRTLSELTSSPSLINMHLNRATSVIVTQWDCYLLKMVYMKVPFLCILLMKRLKR</sequence>
<dbReference type="Proteomes" id="UP000554482">
    <property type="component" value="Unassembled WGS sequence"/>
</dbReference>
<dbReference type="InterPro" id="IPR001810">
    <property type="entry name" value="F-box_dom"/>
</dbReference>
<gene>
    <name evidence="2" type="ORF">FRX31_002301</name>
</gene>
<dbReference type="InterPro" id="IPR036047">
    <property type="entry name" value="F-box-like_dom_sf"/>
</dbReference>